<feature type="region of interest" description="Disordered" evidence="1">
    <location>
        <begin position="24"/>
        <end position="56"/>
    </location>
</feature>
<dbReference type="Gene3D" id="1.20.5.170">
    <property type="match status" value="1"/>
</dbReference>
<evidence type="ECO:0008006" key="4">
    <source>
        <dbReference type="Google" id="ProtNLM"/>
    </source>
</evidence>
<dbReference type="Pfam" id="PF11905">
    <property type="entry name" value="DUF3425"/>
    <property type="match status" value="1"/>
</dbReference>
<dbReference type="InterPro" id="IPR046347">
    <property type="entry name" value="bZIP_sf"/>
</dbReference>
<feature type="region of interest" description="Disordered" evidence="1">
    <location>
        <begin position="117"/>
        <end position="183"/>
    </location>
</feature>
<dbReference type="OrthoDB" id="5086080at2759"/>
<keyword evidence="3" id="KW-1185">Reference proteome</keyword>
<feature type="compositionally biased region" description="Pro residues" evidence="1">
    <location>
        <begin position="164"/>
        <end position="176"/>
    </location>
</feature>
<evidence type="ECO:0000256" key="1">
    <source>
        <dbReference type="SAM" id="MobiDB-lite"/>
    </source>
</evidence>
<protein>
    <recommendedName>
        <fullName evidence="4">BZIP domain-containing protein</fullName>
    </recommendedName>
</protein>
<evidence type="ECO:0000313" key="3">
    <source>
        <dbReference type="Proteomes" id="UP000799764"/>
    </source>
</evidence>
<dbReference type="Proteomes" id="UP000799764">
    <property type="component" value="Unassembled WGS sequence"/>
</dbReference>
<dbReference type="PANTHER" id="PTHR37012:SF7">
    <property type="entry name" value="B-ZIP TRANSCRIPTION FACTOR (EUROFUNG)-RELATED"/>
    <property type="match status" value="1"/>
</dbReference>
<dbReference type="AlphaFoldDB" id="A0A9P4PAK3"/>
<reference evidence="2" key="1">
    <citation type="journal article" date="2020" name="Stud. Mycol.">
        <title>101 Dothideomycetes genomes: a test case for predicting lifestyles and emergence of pathogens.</title>
        <authorList>
            <person name="Haridas S."/>
            <person name="Albert R."/>
            <person name="Binder M."/>
            <person name="Bloem J."/>
            <person name="Labutti K."/>
            <person name="Salamov A."/>
            <person name="Andreopoulos B."/>
            <person name="Baker S."/>
            <person name="Barry K."/>
            <person name="Bills G."/>
            <person name="Bluhm B."/>
            <person name="Cannon C."/>
            <person name="Castanera R."/>
            <person name="Culley D."/>
            <person name="Daum C."/>
            <person name="Ezra D."/>
            <person name="Gonzalez J."/>
            <person name="Henrissat B."/>
            <person name="Kuo A."/>
            <person name="Liang C."/>
            <person name="Lipzen A."/>
            <person name="Lutzoni F."/>
            <person name="Magnuson J."/>
            <person name="Mondo S."/>
            <person name="Nolan M."/>
            <person name="Ohm R."/>
            <person name="Pangilinan J."/>
            <person name="Park H.-J."/>
            <person name="Ramirez L."/>
            <person name="Alfaro M."/>
            <person name="Sun H."/>
            <person name="Tritt A."/>
            <person name="Yoshinaga Y."/>
            <person name="Zwiers L.-H."/>
            <person name="Turgeon B."/>
            <person name="Goodwin S."/>
            <person name="Spatafora J."/>
            <person name="Crous P."/>
            <person name="Grigoriev I."/>
        </authorList>
    </citation>
    <scope>NUCLEOTIDE SEQUENCE</scope>
    <source>
        <strain evidence="2">CBS 690.94</strain>
    </source>
</reference>
<dbReference type="InterPro" id="IPR021833">
    <property type="entry name" value="DUF3425"/>
</dbReference>
<evidence type="ECO:0000313" key="2">
    <source>
        <dbReference type="EMBL" id="KAF2440307.1"/>
    </source>
</evidence>
<dbReference type="SUPFAM" id="SSF57959">
    <property type="entry name" value="Leucine zipper domain"/>
    <property type="match status" value="1"/>
</dbReference>
<dbReference type="GO" id="GO:0003700">
    <property type="term" value="F:DNA-binding transcription factor activity"/>
    <property type="evidence" value="ECO:0007669"/>
    <property type="project" value="InterPro"/>
</dbReference>
<comment type="caution">
    <text evidence="2">The sequence shown here is derived from an EMBL/GenBank/DDBJ whole genome shotgun (WGS) entry which is preliminary data.</text>
</comment>
<feature type="compositionally biased region" description="Basic and acidic residues" evidence="1">
    <location>
        <begin position="34"/>
        <end position="56"/>
    </location>
</feature>
<dbReference type="EMBL" id="MU001507">
    <property type="protein sequence ID" value="KAF2440307.1"/>
    <property type="molecule type" value="Genomic_DNA"/>
</dbReference>
<sequence length="472" mass="51991">MVNRRSNSDASNIAPLQSVAPVVKRKRRASCLGEQERKERKRAIDREAQRSLREKTKTHIAELERTIEILRNQDRNGAKASLLTEIEGLRAENEKLKDVIDGVRSVIGGGMLGRMAPAASTSAGGSGARLEDNTPMDESAGPTSPGLRRDSVSYSQAATDAKPPLLPSPGPTPPDAQYPSTPFDFASPIPAASRAVDLDGMTTMPIAISTSSSNDSALDLSLALDDVTNEPTQEDVFIPAPDSPATAIFAPFVHETELIRSAWNGPSPIVIHLDDQNDDRPLSSSASISAICPIWCNQTNSSAKSIRTVYPHQQMERLAAGYKSFKLLKVGTTPPSIPDGLLTEHTHYYINPTKGELDKVPTWLRPTLLQSSTSHPIAIDMFAWPSLRNRLVHHQHTLFRNSKLSHNYANFLRFDWPFSFEDSFYYDDAMGGWCPSPLFERYHSDVRSWTVEEGFWDGLEEHRGDIEGCSAG</sequence>
<name>A0A9P4PAK3_9PLEO</name>
<dbReference type="CDD" id="cd14688">
    <property type="entry name" value="bZIP_YAP"/>
    <property type="match status" value="1"/>
</dbReference>
<proteinExistence type="predicted"/>
<organism evidence="2 3">
    <name type="scientific">Karstenula rhodostoma CBS 690.94</name>
    <dbReference type="NCBI Taxonomy" id="1392251"/>
    <lineage>
        <taxon>Eukaryota</taxon>
        <taxon>Fungi</taxon>
        <taxon>Dikarya</taxon>
        <taxon>Ascomycota</taxon>
        <taxon>Pezizomycotina</taxon>
        <taxon>Dothideomycetes</taxon>
        <taxon>Pleosporomycetidae</taxon>
        <taxon>Pleosporales</taxon>
        <taxon>Massarineae</taxon>
        <taxon>Didymosphaeriaceae</taxon>
        <taxon>Karstenula</taxon>
    </lineage>
</organism>
<gene>
    <name evidence="2" type="ORF">P171DRAFT_447294</name>
</gene>
<accession>A0A9P4PAK3</accession>
<dbReference type="PANTHER" id="PTHR37012">
    <property type="entry name" value="B-ZIP TRANSCRIPTION FACTOR (EUROFUNG)-RELATED"/>
    <property type="match status" value="1"/>
</dbReference>